<organism evidence="2 3">
    <name type="scientific">Yoonia sediminilitoris</name>
    <dbReference type="NCBI Taxonomy" id="1286148"/>
    <lineage>
        <taxon>Bacteria</taxon>
        <taxon>Pseudomonadati</taxon>
        <taxon>Pseudomonadota</taxon>
        <taxon>Alphaproteobacteria</taxon>
        <taxon>Rhodobacterales</taxon>
        <taxon>Paracoccaceae</taxon>
        <taxon>Yoonia</taxon>
    </lineage>
</organism>
<dbReference type="Proteomes" id="UP000244523">
    <property type="component" value="Unassembled WGS sequence"/>
</dbReference>
<sequence>MRALIAAVGLLALAACADGAGQADQIARQTAKGVVNNVLSAQYPGVDVSPVTDCVIDNATGAEVLQIAQAAVVGSTTQTTQLVLGIAQRPESVRCIAEKTLTAGNILGALGTL</sequence>
<evidence type="ECO:0008006" key="4">
    <source>
        <dbReference type="Google" id="ProtNLM"/>
    </source>
</evidence>
<gene>
    <name evidence="2" type="ORF">C8N45_103241</name>
</gene>
<dbReference type="RefSeq" id="WP_108385983.1">
    <property type="nucleotide sequence ID" value="NZ_QBUD01000003.1"/>
</dbReference>
<protein>
    <recommendedName>
        <fullName evidence="4">Succinate dehydrogenase</fullName>
    </recommendedName>
</protein>
<accession>A0A2T6KKA6</accession>
<evidence type="ECO:0000313" key="3">
    <source>
        <dbReference type="Proteomes" id="UP000244523"/>
    </source>
</evidence>
<evidence type="ECO:0000256" key="1">
    <source>
        <dbReference type="SAM" id="SignalP"/>
    </source>
</evidence>
<feature type="chain" id="PRO_5015421071" description="Succinate dehydrogenase" evidence="1">
    <location>
        <begin position="18"/>
        <end position="113"/>
    </location>
</feature>
<reference evidence="2 3" key="1">
    <citation type="submission" date="2018-04" db="EMBL/GenBank/DDBJ databases">
        <title>Genomic Encyclopedia of Archaeal and Bacterial Type Strains, Phase II (KMG-II): from individual species to whole genera.</title>
        <authorList>
            <person name="Goeker M."/>
        </authorList>
    </citation>
    <scope>NUCLEOTIDE SEQUENCE [LARGE SCALE GENOMIC DNA]</scope>
    <source>
        <strain evidence="2 3">DSM 29955</strain>
    </source>
</reference>
<name>A0A2T6KKA6_9RHOB</name>
<keyword evidence="1" id="KW-0732">Signal</keyword>
<dbReference type="OrthoDB" id="7867642at2"/>
<comment type="caution">
    <text evidence="2">The sequence shown here is derived from an EMBL/GenBank/DDBJ whole genome shotgun (WGS) entry which is preliminary data.</text>
</comment>
<keyword evidence="3" id="KW-1185">Reference proteome</keyword>
<dbReference type="EMBL" id="QBUD01000003">
    <property type="protein sequence ID" value="PUB16386.1"/>
    <property type="molecule type" value="Genomic_DNA"/>
</dbReference>
<dbReference type="PROSITE" id="PS51257">
    <property type="entry name" value="PROKAR_LIPOPROTEIN"/>
    <property type="match status" value="1"/>
</dbReference>
<feature type="signal peptide" evidence="1">
    <location>
        <begin position="1"/>
        <end position="17"/>
    </location>
</feature>
<dbReference type="AlphaFoldDB" id="A0A2T6KKA6"/>
<proteinExistence type="predicted"/>
<evidence type="ECO:0000313" key="2">
    <source>
        <dbReference type="EMBL" id="PUB16386.1"/>
    </source>
</evidence>